<name>A0AAD7RGX7_9TELE</name>
<sequence>MALAAGPLLLLLLLLLQLAFTLISSEGSQAEPCRVRILQPRAPASSCPNTAPPGETSSSTPPCPTTAESTTAPPASGQQGAPSIGSGTRLVVRESQGSILKHALLWSLVAILALYSLLILALLVSRKIGRETHISRRERRNESRKNGSARRRHFRAVVQELYGKRNMCSAGQNTPTQNTPTQLPPSKTANHRPLVALQRDCIATSPAHTAALLCPLQIERPHAPDDDLYQNM</sequence>
<dbReference type="PANTHER" id="PTHR15297">
    <property type="entry name" value="IMMUNOGLOBULIN SUPERFAMILY MEMBER 6"/>
    <property type="match status" value="1"/>
</dbReference>
<organism evidence="4 5">
    <name type="scientific">Aldrovandia affinis</name>
    <dbReference type="NCBI Taxonomy" id="143900"/>
    <lineage>
        <taxon>Eukaryota</taxon>
        <taxon>Metazoa</taxon>
        <taxon>Chordata</taxon>
        <taxon>Craniata</taxon>
        <taxon>Vertebrata</taxon>
        <taxon>Euteleostomi</taxon>
        <taxon>Actinopterygii</taxon>
        <taxon>Neopterygii</taxon>
        <taxon>Teleostei</taxon>
        <taxon>Notacanthiformes</taxon>
        <taxon>Halosauridae</taxon>
        <taxon>Aldrovandia</taxon>
    </lineage>
</organism>
<dbReference type="Proteomes" id="UP001221898">
    <property type="component" value="Unassembled WGS sequence"/>
</dbReference>
<comment type="caution">
    <text evidence="4">The sequence shown here is derived from an EMBL/GenBank/DDBJ whole genome shotgun (WGS) entry which is preliminary data.</text>
</comment>
<evidence type="ECO:0000313" key="4">
    <source>
        <dbReference type="EMBL" id="KAJ8383973.1"/>
    </source>
</evidence>
<evidence type="ECO:0000256" key="3">
    <source>
        <dbReference type="SAM" id="SignalP"/>
    </source>
</evidence>
<proteinExistence type="predicted"/>
<protein>
    <submittedName>
        <fullName evidence="4">Uncharacterized protein</fullName>
    </submittedName>
</protein>
<feature type="chain" id="PRO_5041912548" evidence="3">
    <location>
        <begin position="31"/>
        <end position="232"/>
    </location>
</feature>
<keyword evidence="2" id="KW-1133">Transmembrane helix</keyword>
<evidence type="ECO:0000256" key="2">
    <source>
        <dbReference type="SAM" id="Phobius"/>
    </source>
</evidence>
<feature type="region of interest" description="Disordered" evidence="1">
    <location>
        <begin position="167"/>
        <end position="187"/>
    </location>
</feature>
<accession>A0AAD7RGX7</accession>
<gene>
    <name evidence="4" type="ORF">AAFF_G00212170</name>
</gene>
<dbReference type="EMBL" id="JAINUG010000281">
    <property type="protein sequence ID" value="KAJ8383973.1"/>
    <property type="molecule type" value="Genomic_DNA"/>
</dbReference>
<feature type="compositionally biased region" description="Low complexity" evidence="1">
    <location>
        <begin position="52"/>
        <end position="77"/>
    </location>
</feature>
<feature type="region of interest" description="Disordered" evidence="1">
    <location>
        <begin position="44"/>
        <end position="85"/>
    </location>
</feature>
<feature type="signal peptide" evidence="3">
    <location>
        <begin position="1"/>
        <end position="30"/>
    </location>
</feature>
<feature type="transmembrane region" description="Helical" evidence="2">
    <location>
        <begin position="103"/>
        <end position="124"/>
    </location>
</feature>
<reference evidence="4" key="1">
    <citation type="journal article" date="2023" name="Science">
        <title>Genome structures resolve the early diversification of teleost fishes.</title>
        <authorList>
            <person name="Parey E."/>
            <person name="Louis A."/>
            <person name="Montfort J."/>
            <person name="Bouchez O."/>
            <person name="Roques C."/>
            <person name="Iampietro C."/>
            <person name="Lluch J."/>
            <person name="Castinel A."/>
            <person name="Donnadieu C."/>
            <person name="Desvignes T."/>
            <person name="Floi Bucao C."/>
            <person name="Jouanno E."/>
            <person name="Wen M."/>
            <person name="Mejri S."/>
            <person name="Dirks R."/>
            <person name="Jansen H."/>
            <person name="Henkel C."/>
            <person name="Chen W.J."/>
            <person name="Zahm M."/>
            <person name="Cabau C."/>
            <person name="Klopp C."/>
            <person name="Thompson A.W."/>
            <person name="Robinson-Rechavi M."/>
            <person name="Braasch I."/>
            <person name="Lecointre G."/>
            <person name="Bobe J."/>
            <person name="Postlethwait J.H."/>
            <person name="Berthelot C."/>
            <person name="Roest Crollius H."/>
            <person name="Guiguen Y."/>
        </authorList>
    </citation>
    <scope>NUCLEOTIDE SEQUENCE</scope>
    <source>
        <strain evidence="4">NC1722</strain>
    </source>
</reference>
<keyword evidence="5" id="KW-1185">Reference proteome</keyword>
<evidence type="ECO:0000313" key="5">
    <source>
        <dbReference type="Proteomes" id="UP001221898"/>
    </source>
</evidence>
<dbReference type="AlphaFoldDB" id="A0AAD7RGX7"/>
<feature type="compositionally biased region" description="Low complexity" evidence="1">
    <location>
        <begin position="172"/>
        <end position="185"/>
    </location>
</feature>
<keyword evidence="2" id="KW-0812">Transmembrane</keyword>
<keyword evidence="3" id="KW-0732">Signal</keyword>
<keyword evidence="2" id="KW-0472">Membrane</keyword>
<dbReference type="PANTHER" id="PTHR15297:SF2">
    <property type="entry name" value="IMMUNOGLOBULIN SUPERFAMILY MEMBER 6"/>
    <property type="match status" value="1"/>
</dbReference>
<dbReference type="InterPro" id="IPR039089">
    <property type="entry name" value="IGSF6"/>
</dbReference>
<evidence type="ECO:0000256" key="1">
    <source>
        <dbReference type="SAM" id="MobiDB-lite"/>
    </source>
</evidence>